<sequence length="403" mass="46951">MYKILILSICLSLACTLLITGPPNPELLPEKTNWESIQSNLRKPEQWDYQVNSLIGKKSEKNDANDKTIFLIPKTVKNDAIYFREKRNDCAHGKDIVSYPHVECLWMFIKNHSGKFMVNGGIDGFTQLVKMQFDPSENDPTSDFTELLNLLPSVVHIDEIKTLFSKLFNVVPMRFQSQDYHKQFWIYLLENDETLRGHLLSYLKEELGKLEGFLFAYPKLIRYYSDDDSTLRKIWNIIIPAINLYEDRMESLYGMTNWLILNQKIPKIELPEFWKKWINNGILRWVGNILTPEFVALLQSSGYFTTYRDYLLRESNAGSNYSFWYDEEQLLPIYLRYGDLDQELVQHVNTILVNLKSSGSFKSRVAEALNIDGGARLKLFKMQCNDLGVKCYYGNSIDEEEGS</sequence>
<feature type="signal peptide" evidence="1">
    <location>
        <begin position="1"/>
        <end position="20"/>
    </location>
</feature>
<proteinExistence type="predicted"/>
<dbReference type="EMBL" id="JACSQL010000012">
    <property type="protein sequence ID" value="MBD7970441.1"/>
    <property type="molecule type" value="Genomic_DNA"/>
</dbReference>
<evidence type="ECO:0000313" key="2">
    <source>
        <dbReference type="EMBL" id="MBD7970441.1"/>
    </source>
</evidence>
<protein>
    <submittedName>
        <fullName evidence="2">Uncharacterized protein</fullName>
    </submittedName>
</protein>
<accession>A0ABR8T3T7</accession>
<evidence type="ECO:0000256" key="1">
    <source>
        <dbReference type="SAM" id="SignalP"/>
    </source>
</evidence>
<organism evidence="2 3">
    <name type="scientific">Paenibacillus gallinarum</name>
    <dbReference type="NCBI Taxonomy" id="2762232"/>
    <lineage>
        <taxon>Bacteria</taxon>
        <taxon>Bacillati</taxon>
        <taxon>Bacillota</taxon>
        <taxon>Bacilli</taxon>
        <taxon>Bacillales</taxon>
        <taxon>Paenibacillaceae</taxon>
        <taxon>Paenibacillus</taxon>
    </lineage>
</organism>
<keyword evidence="1" id="KW-0732">Signal</keyword>
<feature type="chain" id="PRO_5047249314" evidence="1">
    <location>
        <begin position="21"/>
        <end position="403"/>
    </location>
</feature>
<name>A0ABR8T3T7_9BACL</name>
<dbReference type="Proteomes" id="UP000608071">
    <property type="component" value="Unassembled WGS sequence"/>
</dbReference>
<evidence type="ECO:0000313" key="3">
    <source>
        <dbReference type="Proteomes" id="UP000608071"/>
    </source>
</evidence>
<comment type="caution">
    <text evidence="2">The sequence shown here is derived from an EMBL/GenBank/DDBJ whole genome shotgun (WGS) entry which is preliminary data.</text>
</comment>
<dbReference type="PROSITE" id="PS51257">
    <property type="entry name" value="PROKAR_LIPOPROTEIN"/>
    <property type="match status" value="1"/>
</dbReference>
<gene>
    <name evidence="2" type="ORF">H9647_20440</name>
</gene>
<keyword evidence="3" id="KW-1185">Reference proteome</keyword>
<reference evidence="2 3" key="1">
    <citation type="submission" date="2020-08" db="EMBL/GenBank/DDBJ databases">
        <title>A Genomic Blueprint of the Chicken Gut Microbiome.</title>
        <authorList>
            <person name="Gilroy R."/>
            <person name="Ravi A."/>
            <person name="Getino M."/>
            <person name="Pursley I."/>
            <person name="Horton D.L."/>
            <person name="Alikhan N.-F."/>
            <person name="Baker D."/>
            <person name="Gharbi K."/>
            <person name="Hall N."/>
            <person name="Watson M."/>
            <person name="Adriaenssens E.M."/>
            <person name="Foster-Nyarko E."/>
            <person name="Jarju S."/>
            <person name="Secka A."/>
            <person name="Antonio M."/>
            <person name="Oren A."/>
            <person name="Chaudhuri R."/>
            <person name="La Ragione R.M."/>
            <person name="Hildebrand F."/>
            <person name="Pallen M.J."/>
        </authorList>
    </citation>
    <scope>NUCLEOTIDE SEQUENCE [LARGE SCALE GENOMIC DNA]</scope>
    <source>
        <strain evidence="2 3">Sa2BVA9</strain>
    </source>
</reference>